<dbReference type="EMBL" id="BSXN01000126">
    <property type="protein sequence ID" value="GME67231.1"/>
    <property type="molecule type" value="Genomic_DNA"/>
</dbReference>
<evidence type="ECO:0000256" key="2">
    <source>
        <dbReference type="ARBA" id="ARBA00012489"/>
    </source>
</evidence>
<dbReference type="InterPro" id="IPR030397">
    <property type="entry name" value="SEPARIN_core_dom"/>
</dbReference>
<dbReference type="PANTHER" id="PTHR12792:SF0">
    <property type="entry name" value="SEPARIN"/>
    <property type="match status" value="1"/>
</dbReference>
<evidence type="ECO:0000256" key="1">
    <source>
        <dbReference type="ARBA" id="ARBA00000451"/>
    </source>
</evidence>
<gene>
    <name evidence="6" type="ORF">Cboi02_000066000</name>
</gene>
<comment type="caution">
    <text evidence="6">The sequence shown here is derived from an EMBL/GenBank/DDBJ whole genome shotgun (WGS) entry which is preliminary data.</text>
</comment>
<keyword evidence="4" id="KW-0159">Chromosome partition</keyword>
<dbReference type="GO" id="GO:0051307">
    <property type="term" value="P:meiotic chromosome separation"/>
    <property type="evidence" value="ECO:0007669"/>
    <property type="project" value="TreeGrafter"/>
</dbReference>
<accession>A0A9W6SVT2</accession>
<dbReference type="PROSITE" id="PS51700">
    <property type="entry name" value="SEPARIN"/>
    <property type="match status" value="1"/>
</dbReference>
<dbReference type="EC" id="3.4.22.49" evidence="2"/>
<feature type="domain" description="Peptidase C50" evidence="5">
    <location>
        <begin position="1230"/>
        <end position="1325"/>
    </location>
</feature>
<reference evidence="6" key="1">
    <citation type="submission" date="2023-04" db="EMBL/GenBank/DDBJ databases">
        <title>Candida boidinii NBRC 10035.</title>
        <authorList>
            <person name="Ichikawa N."/>
            <person name="Sato H."/>
            <person name="Tonouchi N."/>
        </authorList>
    </citation>
    <scope>NUCLEOTIDE SEQUENCE</scope>
    <source>
        <strain evidence="6">NBRC 10035</strain>
    </source>
</reference>
<dbReference type="GO" id="GO:0005634">
    <property type="term" value="C:nucleus"/>
    <property type="evidence" value="ECO:0007669"/>
    <property type="project" value="InterPro"/>
</dbReference>
<evidence type="ECO:0000313" key="7">
    <source>
        <dbReference type="Proteomes" id="UP001165120"/>
    </source>
</evidence>
<evidence type="ECO:0000256" key="3">
    <source>
        <dbReference type="ARBA" id="ARBA00022801"/>
    </source>
</evidence>
<dbReference type="GO" id="GO:0044732">
    <property type="term" value="C:mitotic spindle pole body"/>
    <property type="evidence" value="ECO:0007669"/>
    <property type="project" value="TreeGrafter"/>
</dbReference>
<keyword evidence="3" id="KW-0378">Hydrolase</keyword>
<proteinExistence type="predicted"/>
<evidence type="ECO:0000259" key="5">
    <source>
        <dbReference type="PROSITE" id="PS51700"/>
    </source>
</evidence>
<evidence type="ECO:0000256" key="4">
    <source>
        <dbReference type="ARBA" id="ARBA00022829"/>
    </source>
</evidence>
<dbReference type="GO" id="GO:0006508">
    <property type="term" value="P:proteolysis"/>
    <property type="evidence" value="ECO:0007669"/>
    <property type="project" value="InterPro"/>
</dbReference>
<protein>
    <recommendedName>
        <fullName evidence="2">separase</fullName>
        <ecNumber evidence="2">3.4.22.49</ecNumber>
    </recommendedName>
</protein>
<dbReference type="Proteomes" id="UP001165120">
    <property type="component" value="Unassembled WGS sequence"/>
</dbReference>
<comment type="catalytic activity">
    <reaction evidence="1">
        <text>All bonds known to be hydrolyzed by this endopeptidase have arginine in P1 and an acidic residue in P4. P6 is often occupied by an acidic residue or by a hydroxy-amino-acid residue, the phosphorylation of which enhances cleavage.</text>
        <dbReference type="EC" id="3.4.22.49"/>
    </reaction>
</comment>
<dbReference type="InterPro" id="IPR005314">
    <property type="entry name" value="Peptidase_C50"/>
</dbReference>
<dbReference type="PANTHER" id="PTHR12792">
    <property type="entry name" value="EXTRA SPINDLE POLES 1-RELATED"/>
    <property type="match status" value="1"/>
</dbReference>
<organism evidence="6 7">
    <name type="scientific">Candida boidinii</name>
    <name type="common">Yeast</name>
    <dbReference type="NCBI Taxonomy" id="5477"/>
    <lineage>
        <taxon>Eukaryota</taxon>
        <taxon>Fungi</taxon>
        <taxon>Dikarya</taxon>
        <taxon>Ascomycota</taxon>
        <taxon>Saccharomycotina</taxon>
        <taxon>Pichiomycetes</taxon>
        <taxon>Pichiales</taxon>
        <taxon>Pichiaceae</taxon>
        <taxon>Ogataea</taxon>
        <taxon>Ogataea/Candida clade</taxon>
    </lineage>
</organism>
<dbReference type="Pfam" id="PF03568">
    <property type="entry name" value="Separin_C"/>
    <property type="match status" value="1"/>
</dbReference>
<name>A0A9W6SVT2_CANBO</name>
<keyword evidence="7" id="KW-1185">Reference proteome</keyword>
<dbReference type="GO" id="GO:0072686">
    <property type="term" value="C:mitotic spindle"/>
    <property type="evidence" value="ECO:0007669"/>
    <property type="project" value="TreeGrafter"/>
</dbReference>
<evidence type="ECO:0000313" key="6">
    <source>
        <dbReference type="EMBL" id="GME67231.1"/>
    </source>
</evidence>
<dbReference type="GO" id="GO:0004197">
    <property type="term" value="F:cysteine-type endopeptidase activity"/>
    <property type="evidence" value="ECO:0007669"/>
    <property type="project" value="InterPro"/>
</dbReference>
<sequence length="1427" mass="164795">MNLNDSKNQQFLINFLKIWKNQFNSFQFEETHYDIFDLITIKLKKFDEFEDIFNFHNDIIEIIFQIILKFNNPDIENIEHTKIIIKKLRNFSNLLFQLGNLNFESNFEQAFNNWLLSIDMEIENLKFENSLNNFKIFKMKIERILNKLIENSKFNKTFHFFSKVFENYENLTDLINIKYLNYESKFEADLSPIIKLLTKIIIKNNTIIKLNKFSITDKSKAVITISLLKLITKLNYKYKVEITNKSILQLKNELNDNGLFIYCLSKISFIIENNLTFKSLDQIMIEPNSSVGFLNTLIKSHINLLQCITSLESNDTSNNTSIERDSFLQTLNNSTTLIEKWITETDGNENLFPYHFDIIESFVQFISSNGLFCKSRYLLKLFLEKFQNTQENVDCGNYFNDLVLKLCDIESQMTYSNTLAKSLSLYKPSGSINMVRHLIYSISNKIYLDKFEDGFEQCSLIVKTINSNPEELSLSQISQRSTAVELLTLFADFSYTYGSLLLYDSQDLKSILAFKTAVRLYQSLLKNFFGSNATNTGFSLSFKFLMKLELNVKLCNSLKMLIAVTRKDSLFKDFEYYLNELKALTNSQKSALVRSDNYKYIISQEIYSNTINVNSKAILEEIVEYDTKHDMKYTNFTDLSSDLNSLEFYYLLMQYDAKEDLNLSDEYFQKIDSFKNKVESSILSDLPKLKNIGDRIEDNYISSIELSDLRDIFNRLLNIQLVRQNLQLNGKLSEDKFSRELINTLGIENDTWNLISSKKLAAKVISENDFAGWTNMPQLISKSNISLIKNISNQDEVNTFLVSIESSISNVVPLLLRRYQSHEVSEFLQISRYSYSLNNGIISKSFESFEEQNITIGNESTEMWLKLVHFEDVVKQRYFKTDSMLSNAVEIPSKLFPQLDDITACSEASRISENTNAVDDFVSEALEMKNKLGHCLPSNWMVVTLNICSLTGDLLINKITRDKSAQNDISILSFRLPLDSIERRKRTSEEDTGTAEKAKNLSFDSVYRRLQDIIKSSDETTQVTRIQMIKTKQDKADWWRERKSLDNDLKTVLEDIDHYWFGGFRTIFESSKFEDNKFDDFKKELQTILNDLVSESDFLEIDDTSIELLSLQDPTVQENKTVSFKLAKDIIMHILYSIQSKMPLFKMPISSEIDSKVEQIVELLERKSTVLKESDNAHIVLVPTNKCNSLPWESTPILRNKSVTRMPSIHMLTNLLSKNDNKPDGSQIDTSKGYYVINPAGDLKRTEENFKTIFEDMHGWNGIVGEKPTETDIIQGISNSNLYIYAGHGGGEQYIKSNSIKKLENCCPTILLGCSSGALKYEGVFEPYGTVYNYLLGGSPMVLVNLWDVTDKDIDKFTISMLQKWELFVDYDSLKSFSLNTCNDDSTDDNEFPSNLSEAIRDSRDTCTLKYLNGAAPILYGIPMTLK</sequence>
<dbReference type="GO" id="GO:0005737">
    <property type="term" value="C:cytoplasm"/>
    <property type="evidence" value="ECO:0007669"/>
    <property type="project" value="TreeGrafter"/>
</dbReference>